<dbReference type="PANTHER" id="PTHR44899:SF3">
    <property type="entry name" value="SERINE_THREONINE-PROTEIN KINASE NEK1"/>
    <property type="match status" value="1"/>
</dbReference>
<dbReference type="SUPFAM" id="SSF56112">
    <property type="entry name" value="Protein kinase-like (PK-like)"/>
    <property type="match status" value="1"/>
</dbReference>
<keyword evidence="4 9" id="KW-0547">Nucleotide-binding</keyword>
<evidence type="ECO:0000259" key="11">
    <source>
        <dbReference type="PROSITE" id="PS50011"/>
    </source>
</evidence>
<evidence type="ECO:0000256" key="7">
    <source>
        <dbReference type="ARBA" id="ARBA00047899"/>
    </source>
</evidence>
<comment type="catalytic activity">
    <reaction evidence="8">
        <text>L-seryl-[protein] + ATP = O-phospho-L-seryl-[protein] + ADP + H(+)</text>
        <dbReference type="Rhea" id="RHEA:17989"/>
        <dbReference type="Rhea" id="RHEA-COMP:9863"/>
        <dbReference type="Rhea" id="RHEA-COMP:11604"/>
        <dbReference type="ChEBI" id="CHEBI:15378"/>
        <dbReference type="ChEBI" id="CHEBI:29999"/>
        <dbReference type="ChEBI" id="CHEBI:30616"/>
        <dbReference type="ChEBI" id="CHEBI:83421"/>
        <dbReference type="ChEBI" id="CHEBI:456216"/>
        <dbReference type="EC" id="2.7.11.1"/>
    </reaction>
</comment>
<dbReference type="Gene3D" id="3.30.200.20">
    <property type="entry name" value="Phosphorylase Kinase, domain 1"/>
    <property type="match status" value="1"/>
</dbReference>
<dbReference type="FunFam" id="3.30.200.20:FF:000631">
    <property type="entry name" value="Serine/threonine-protein kinase NEK"/>
    <property type="match status" value="1"/>
</dbReference>
<dbReference type="InterPro" id="IPR051131">
    <property type="entry name" value="NEK_Ser/Thr_kinase_NIMA"/>
</dbReference>
<dbReference type="EC" id="2.7.11.1" evidence="1"/>
<evidence type="ECO:0000256" key="4">
    <source>
        <dbReference type="ARBA" id="ARBA00022741"/>
    </source>
</evidence>
<dbReference type="SMART" id="SM00220">
    <property type="entry name" value="S_TKc"/>
    <property type="match status" value="1"/>
</dbReference>
<dbReference type="EMBL" id="LGTL01000017">
    <property type="protein sequence ID" value="KPA77376.1"/>
    <property type="molecule type" value="Genomic_DNA"/>
</dbReference>
<evidence type="ECO:0000256" key="5">
    <source>
        <dbReference type="ARBA" id="ARBA00022777"/>
    </source>
</evidence>
<organism evidence="12 13">
    <name type="scientific">Leptomonas pyrrhocoris</name>
    <name type="common">Firebug parasite</name>
    <dbReference type="NCBI Taxonomy" id="157538"/>
    <lineage>
        <taxon>Eukaryota</taxon>
        <taxon>Discoba</taxon>
        <taxon>Euglenozoa</taxon>
        <taxon>Kinetoplastea</taxon>
        <taxon>Metakinetoplastina</taxon>
        <taxon>Trypanosomatida</taxon>
        <taxon>Trypanosomatidae</taxon>
        <taxon>Leishmaniinae</taxon>
        <taxon>Leptomonas</taxon>
    </lineage>
</organism>
<dbReference type="Proteomes" id="UP000037923">
    <property type="component" value="Unassembled WGS sequence"/>
</dbReference>
<evidence type="ECO:0000256" key="9">
    <source>
        <dbReference type="PROSITE-ProRule" id="PRU10141"/>
    </source>
</evidence>
<dbReference type="VEuPathDB" id="TriTrypDB:LpyrH10_17_1730"/>
<name>A0A0M9FWK8_LEPPY</name>
<dbReference type="OrthoDB" id="248923at2759"/>
<dbReference type="PROSITE" id="PS00108">
    <property type="entry name" value="PROTEIN_KINASE_ST"/>
    <property type="match status" value="1"/>
</dbReference>
<evidence type="ECO:0000256" key="8">
    <source>
        <dbReference type="ARBA" id="ARBA00048679"/>
    </source>
</evidence>
<feature type="region of interest" description="Disordered" evidence="10">
    <location>
        <begin position="424"/>
        <end position="485"/>
    </location>
</feature>
<feature type="compositionally biased region" description="Pro residues" evidence="10">
    <location>
        <begin position="381"/>
        <end position="395"/>
    </location>
</feature>
<dbReference type="PROSITE" id="PS00107">
    <property type="entry name" value="PROTEIN_KINASE_ATP"/>
    <property type="match status" value="1"/>
</dbReference>
<reference evidence="12 13" key="1">
    <citation type="submission" date="2015-07" db="EMBL/GenBank/DDBJ databases">
        <title>High-quality genome of monoxenous trypanosomatid Leptomonas pyrrhocoris.</title>
        <authorList>
            <person name="Flegontov P."/>
            <person name="Butenko A."/>
            <person name="Firsov S."/>
            <person name="Vlcek C."/>
            <person name="Logacheva M.D."/>
            <person name="Field M."/>
            <person name="Filatov D."/>
            <person name="Flegontova O."/>
            <person name="Gerasimov E."/>
            <person name="Jackson A.P."/>
            <person name="Kelly S."/>
            <person name="Opperdoes F."/>
            <person name="O'Reilly A."/>
            <person name="Votypka J."/>
            <person name="Yurchenko V."/>
            <person name="Lukes J."/>
        </authorList>
    </citation>
    <scope>NUCLEOTIDE SEQUENCE [LARGE SCALE GENOMIC DNA]</scope>
    <source>
        <strain evidence="12">H10</strain>
    </source>
</reference>
<dbReference type="PANTHER" id="PTHR44899">
    <property type="entry name" value="CAMK FAMILY PROTEIN KINASE"/>
    <property type="match status" value="1"/>
</dbReference>
<comment type="caution">
    <text evidence="12">The sequence shown here is derived from an EMBL/GenBank/DDBJ whole genome shotgun (WGS) entry which is preliminary data.</text>
</comment>
<accession>A0A0M9FWK8</accession>
<evidence type="ECO:0000256" key="6">
    <source>
        <dbReference type="ARBA" id="ARBA00022840"/>
    </source>
</evidence>
<evidence type="ECO:0000256" key="2">
    <source>
        <dbReference type="ARBA" id="ARBA00022527"/>
    </source>
</evidence>
<sequence>MDKYTKVKAIGKGNMGTCTLARNNEDGQCYVIKQVDLTRLSKKDRQQSLNEARVLSSLRHPNIINYVDSFLARKSDSLCIVMEFAEGGDLCSRLKKNYRVNLPERQVLDWLIQLVLSLQYIHQRKILHRDVKTQNIFLTSDNLIKLGDFGIARTLANTYDQAQTFVGTPYYLSPELILEKPYDHRSDVWALGVVLYEVMTMNHPFNAKDMKGLLQCILAVRYDPLPEVYSSELRDIVARMLVRKPSDRIPLDDVLRLPIVQNRVREWLADPGSISRHYVRSLCKHGLLPADVADEAGAGAGMPALLTVGEAAAAAAISVDKQPTSSVSSGNPDSLTPMSEHRLAGPPVRLGGGHVGASRTPATLELAGYGRPLMPPLLSRSPPPPTSHASPPPPLVSSSSPQPCSRQLPAMHFHLPGSVQPLALPLPPPLVTPQHSSPTTTPAPVKLSFSAQERPTYRKRSEVSRQSSVSPPVSHISSGRNRKTGRPLVRPYVAQMHVAPSPYVTDRNGVLPPNSFLLADPRKHANEMRRAYPAARPSPVFLNPLYRPPNPVTPSNIHLAPIPAPMSDIKTMLHRAAVDRARRRQELN</sequence>
<comment type="catalytic activity">
    <reaction evidence="7">
        <text>L-threonyl-[protein] + ATP = O-phospho-L-threonyl-[protein] + ADP + H(+)</text>
        <dbReference type="Rhea" id="RHEA:46608"/>
        <dbReference type="Rhea" id="RHEA-COMP:11060"/>
        <dbReference type="Rhea" id="RHEA-COMP:11605"/>
        <dbReference type="ChEBI" id="CHEBI:15378"/>
        <dbReference type="ChEBI" id="CHEBI:30013"/>
        <dbReference type="ChEBI" id="CHEBI:30616"/>
        <dbReference type="ChEBI" id="CHEBI:61977"/>
        <dbReference type="ChEBI" id="CHEBI:456216"/>
        <dbReference type="EC" id="2.7.11.1"/>
    </reaction>
</comment>
<keyword evidence="6 9" id="KW-0067">ATP-binding</keyword>
<keyword evidence="3" id="KW-0808">Transferase</keyword>
<dbReference type="GO" id="GO:0005524">
    <property type="term" value="F:ATP binding"/>
    <property type="evidence" value="ECO:0007669"/>
    <property type="project" value="UniProtKB-UniRule"/>
</dbReference>
<dbReference type="Gene3D" id="1.10.510.10">
    <property type="entry name" value="Transferase(Phosphotransferase) domain 1"/>
    <property type="match status" value="1"/>
</dbReference>
<evidence type="ECO:0000256" key="1">
    <source>
        <dbReference type="ARBA" id="ARBA00012513"/>
    </source>
</evidence>
<dbReference type="InterPro" id="IPR000719">
    <property type="entry name" value="Prot_kinase_dom"/>
</dbReference>
<keyword evidence="5" id="KW-0418">Kinase</keyword>
<feature type="compositionally biased region" description="Polar residues" evidence="10">
    <location>
        <begin position="433"/>
        <end position="442"/>
    </location>
</feature>
<dbReference type="AlphaFoldDB" id="A0A0M9FWK8"/>
<dbReference type="GO" id="GO:0004674">
    <property type="term" value="F:protein serine/threonine kinase activity"/>
    <property type="evidence" value="ECO:0007669"/>
    <property type="project" value="UniProtKB-KW"/>
</dbReference>
<dbReference type="GeneID" id="26907527"/>
<dbReference type="PROSITE" id="PS50011">
    <property type="entry name" value="PROTEIN_KINASE_DOM"/>
    <property type="match status" value="1"/>
</dbReference>
<evidence type="ECO:0000313" key="12">
    <source>
        <dbReference type="EMBL" id="KPA77376.1"/>
    </source>
</evidence>
<feature type="domain" description="Protein kinase" evidence="11">
    <location>
        <begin position="4"/>
        <end position="260"/>
    </location>
</feature>
<feature type="region of interest" description="Disordered" evidence="10">
    <location>
        <begin position="318"/>
        <end position="409"/>
    </location>
</feature>
<dbReference type="CDD" id="cd08215">
    <property type="entry name" value="STKc_Nek"/>
    <property type="match status" value="1"/>
</dbReference>
<dbReference type="OMA" id="CTLARNN"/>
<dbReference type="Pfam" id="PF00069">
    <property type="entry name" value="Pkinase"/>
    <property type="match status" value="1"/>
</dbReference>
<dbReference type="InterPro" id="IPR008271">
    <property type="entry name" value="Ser/Thr_kinase_AS"/>
</dbReference>
<feature type="compositionally biased region" description="Polar residues" evidence="10">
    <location>
        <begin position="321"/>
        <end position="337"/>
    </location>
</feature>
<dbReference type="RefSeq" id="XP_015655815.1">
    <property type="nucleotide sequence ID" value="XM_015805809.1"/>
</dbReference>
<dbReference type="InterPro" id="IPR011009">
    <property type="entry name" value="Kinase-like_dom_sf"/>
</dbReference>
<keyword evidence="13" id="KW-1185">Reference proteome</keyword>
<gene>
    <name evidence="12" type="ORF">ABB37_07241</name>
</gene>
<evidence type="ECO:0000313" key="13">
    <source>
        <dbReference type="Proteomes" id="UP000037923"/>
    </source>
</evidence>
<proteinExistence type="predicted"/>
<keyword evidence="2" id="KW-0723">Serine/threonine-protein kinase</keyword>
<feature type="compositionally biased region" description="Low complexity" evidence="10">
    <location>
        <begin position="464"/>
        <end position="478"/>
    </location>
</feature>
<protein>
    <recommendedName>
        <fullName evidence="1">non-specific serine/threonine protein kinase</fullName>
        <ecNumber evidence="1">2.7.11.1</ecNumber>
    </recommendedName>
</protein>
<evidence type="ECO:0000256" key="3">
    <source>
        <dbReference type="ARBA" id="ARBA00022679"/>
    </source>
</evidence>
<dbReference type="InterPro" id="IPR017441">
    <property type="entry name" value="Protein_kinase_ATP_BS"/>
</dbReference>
<evidence type="ECO:0000256" key="10">
    <source>
        <dbReference type="SAM" id="MobiDB-lite"/>
    </source>
</evidence>
<feature type="binding site" evidence="9">
    <location>
        <position position="33"/>
    </location>
    <ligand>
        <name>ATP</name>
        <dbReference type="ChEBI" id="CHEBI:30616"/>
    </ligand>
</feature>
<feature type="compositionally biased region" description="Low complexity" evidence="10">
    <location>
        <begin position="396"/>
        <end position="405"/>
    </location>
</feature>